<feature type="compositionally biased region" description="Basic and acidic residues" evidence="3">
    <location>
        <begin position="717"/>
        <end position="727"/>
    </location>
</feature>
<evidence type="ECO:0000313" key="5">
    <source>
        <dbReference type="EMBL" id="KAG2429059.1"/>
    </source>
</evidence>
<dbReference type="InterPro" id="IPR011990">
    <property type="entry name" value="TPR-like_helical_dom_sf"/>
</dbReference>
<feature type="repeat" description="PPR" evidence="2">
    <location>
        <begin position="175"/>
        <end position="209"/>
    </location>
</feature>
<reference evidence="5" key="1">
    <citation type="journal article" date="2020" name="bioRxiv">
        <title>Comparative genomics of Chlamydomonas.</title>
        <authorList>
            <person name="Craig R.J."/>
            <person name="Hasan A.R."/>
            <person name="Ness R.W."/>
            <person name="Keightley P.D."/>
        </authorList>
    </citation>
    <scope>NUCLEOTIDE SEQUENCE</scope>
    <source>
        <strain evidence="5">SAG 7.73</strain>
    </source>
</reference>
<organism evidence="5 6">
    <name type="scientific">Chlamydomonas incerta</name>
    <dbReference type="NCBI Taxonomy" id="51695"/>
    <lineage>
        <taxon>Eukaryota</taxon>
        <taxon>Viridiplantae</taxon>
        <taxon>Chlorophyta</taxon>
        <taxon>core chlorophytes</taxon>
        <taxon>Chlorophyceae</taxon>
        <taxon>CS clade</taxon>
        <taxon>Chlamydomonadales</taxon>
        <taxon>Chlamydomonadaceae</taxon>
        <taxon>Chlamydomonas</taxon>
    </lineage>
</organism>
<keyword evidence="1" id="KW-0677">Repeat</keyword>
<dbReference type="OrthoDB" id="185373at2759"/>
<dbReference type="Pfam" id="PF17177">
    <property type="entry name" value="PPR_long"/>
    <property type="match status" value="1"/>
</dbReference>
<evidence type="ECO:0000313" key="6">
    <source>
        <dbReference type="Proteomes" id="UP000650467"/>
    </source>
</evidence>
<evidence type="ECO:0000256" key="3">
    <source>
        <dbReference type="SAM" id="MobiDB-lite"/>
    </source>
</evidence>
<dbReference type="PANTHER" id="PTHR47935">
    <property type="entry name" value="PENTATRICOPEPTIDE REPEAT-CONTAINING PROTEIN MRL1, CHLOROPLASTIC"/>
    <property type="match status" value="1"/>
</dbReference>
<dbReference type="InterPro" id="IPR033443">
    <property type="entry name" value="PROP1-like_PPR_dom"/>
</dbReference>
<feature type="region of interest" description="Disordered" evidence="3">
    <location>
        <begin position="428"/>
        <end position="462"/>
    </location>
</feature>
<name>A0A835VXE1_CHLIN</name>
<protein>
    <recommendedName>
        <fullName evidence="4">PROP1-like PPR domain-containing protein</fullName>
    </recommendedName>
</protein>
<dbReference type="PANTHER" id="PTHR47935:SF1">
    <property type="entry name" value="PENTATRICOPEPTIDE REPEAT-CONTAINING PROTEIN MRL1, CHLOROPLASTIC"/>
    <property type="match status" value="1"/>
</dbReference>
<feature type="region of interest" description="Disordered" evidence="3">
    <location>
        <begin position="1110"/>
        <end position="1185"/>
    </location>
</feature>
<comment type="caution">
    <text evidence="5">The sequence shown here is derived from an EMBL/GenBank/DDBJ whole genome shotgun (WGS) entry which is preliminary data.</text>
</comment>
<sequence>MKVKPAVVFAKIAGPYVPKPPALFMAVLKACARCRDLDAGMTVLELARKSGATVDAQMMTTLIKVCKAVGNVDKAYRVYLEMRAARLRIDSHVYGALIATCAEAMKRDLTVVHERKDQYVLLERAFQYVADAEAAGVTLQAPVWNSLMVCAGRSGELNRAFEVLTMMQQRGIGASATTYGSLIESCVCARQPEKALRVFEVALQKGFESEVKLYTQAMSACMLPFSGAWDRAQAIYSALQRCPSVRPDKKFYACFMAVTGRCGRLEVVFELLTEMAAEGIRPSSTSVSAIIHACMDQSNMALARRVYDLCAKQGVYPVPSQFNRMMDVYASEFRFGEVVSLLCDMVAAGRQPNLNTYRIIINACEVTDQAGLAFQVFALMHANKVHILQAKFAQTIYYMLIKACYNQTRYLWTSGGYPPQGPAAAAGAASSINGGASTSGHHHASSSAASSSHHPHASPYSAGIPAQRKMEAEKVLAALGGHKLRRGAHQSNPFDGPPDTIDWASHALSAFHHMLGRGHRPSMELLDILLNCMRAKMLPPDDSTVPGVPGVSGAMAAAAAAGFAASPFVPLRPRNAVFECAFEPRAFAVLEEAIGRGLLPKFDPDAPLVMDMRRLPPVVAEVYVLHILQTLDRRAKRKAAEAEAAAKKAALAGMDLDKAAGVTDRMSMADRGLAALAGATRPRVKDNYHHSITLLVPPFDPDLVKWPSHLDRAMTRYTDDMSPEERAKLRRRNEQRRSRARRAVNGSPAAAAAAAAAALSIRRTAANAASDGSDVEASRHAGTAASDLDELEAVMAVASGDDAAAARDLWAREDVAAMMAAGVPVPAAGMGVGMGDSWGSDSDASDGEGMDPAGGQYRADCSTGLAVSATLQRMKVWMDMDYANGAITVFAVEVARWLKRRRQAAEAAADRAASAAASGSQSAGGAGASGAADDNGTGVSHMSAGAQVGSNPADAAAGMGVSSARMMGRGAALGRGLPGVEAQQRNIRLGMMTGSGTPPPGGGPPAGAVGGPPASVSATGRSPSVNGMGPGSGATSAGGLFQQHQPQAQQQAGSIFGPGAAGAAAGAGRARQAAAHGSARGAQRPSSAPASESAADAPEHAVVLESLAARLPSPSRDSSGSEPLNRPGVRRVRKAGVTVTPHSNGSTVTGANGNGANGHAVNGSHTNGHASNGHNNGSSHASGAHLSINVPSQHAVEVSVAPGMPVKINPQGMGPTAAAAATAATAATAST</sequence>
<feature type="compositionally biased region" description="Low complexity" evidence="3">
    <location>
        <begin position="1042"/>
        <end position="1052"/>
    </location>
</feature>
<dbReference type="Pfam" id="PF13812">
    <property type="entry name" value="PPR_3"/>
    <property type="match status" value="2"/>
</dbReference>
<dbReference type="InterPro" id="IPR053303">
    <property type="entry name" value="Chloroplast_PPR"/>
</dbReference>
<feature type="repeat" description="PPR" evidence="2">
    <location>
        <begin position="55"/>
        <end position="89"/>
    </location>
</feature>
<feature type="region of interest" description="Disordered" evidence="3">
    <location>
        <begin position="717"/>
        <end position="747"/>
    </location>
</feature>
<feature type="repeat" description="PPR" evidence="2">
    <location>
        <begin position="248"/>
        <end position="282"/>
    </location>
</feature>
<dbReference type="Proteomes" id="UP000650467">
    <property type="component" value="Unassembled WGS sequence"/>
</dbReference>
<keyword evidence="6" id="KW-1185">Reference proteome</keyword>
<accession>A0A835VXE1</accession>
<dbReference type="EMBL" id="JAEHOC010000032">
    <property type="protein sequence ID" value="KAG2429059.1"/>
    <property type="molecule type" value="Genomic_DNA"/>
</dbReference>
<feature type="repeat" description="PPR" evidence="2">
    <location>
        <begin position="140"/>
        <end position="174"/>
    </location>
</feature>
<evidence type="ECO:0000259" key="4">
    <source>
        <dbReference type="Pfam" id="PF17177"/>
    </source>
</evidence>
<feature type="compositionally biased region" description="Low complexity" evidence="3">
    <location>
        <begin position="1061"/>
        <end position="1096"/>
    </location>
</feature>
<proteinExistence type="predicted"/>
<feature type="compositionally biased region" description="Basic residues" evidence="3">
    <location>
        <begin position="728"/>
        <end position="742"/>
    </location>
</feature>
<dbReference type="AlphaFoldDB" id="A0A835VXE1"/>
<feature type="domain" description="PROP1-like PPR" evidence="4">
    <location>
        <begin position="72"/>
        <end position="241"/>
    </location>
</feature>
<evidence type="ECO:0000256" key="2">
    <source>
        <dbReference type="PROSITE-ProRule" id="PRU00708"/>
    </source>
</evidence>
<feature type="region of interest" description="Disordered" evidence="3">
    <location>
        <begin position="916"/>
        <end position="957"/>
    </location>
</feature>
<feature type="region of interest" description="Disordered" evidence="3">
    <location>
        <begin position="990"/>
        <end position="1098"/>
    </location>
</feature>
<feature type="compositionally biased region" description="Low complexity" evidence="3">
    <location>
        <begin position="1157"/>
        <end position="1185"/>
    </location>
</feature>
<dbReference type="InterPro" id="IPR002885">
    <property type="entry name" value="PPR_rpt"/>
</dbReference>
<gene>
    <name evidence="5" type="ORF">HXX76_011300</name>
</gene>
<dbReference type="Gene3D" id="1.25.40.10">
    <property type="entry name" value="Tetratricopeptide repeat domain"/>
    <property type="match status" value="3"/>
</dbReference>
<evidence type="ECO:0000256" key="1">
    <source>
        <dbReference type="ARBA" id="ARBA00022737"/>
    </source>
</evidence>
<dbReference type="NCBIfam" id="TIGR00756">
    <property type="entry name" value="PPR"/>
    <property type="match status" value="2"/>
</dbReference>
<dbReference type="PROSITE" id="PS51375">
    <property type="entry name" value="PPR"/>
    <property type="match status" value="4"/>
</dbReference>